<comment type="caution">
    <text evidence="1">The sequence shown here is derived from an EMBL/GenBank/DDBJ whole genome shotgun (WGS) entry which is preliminary data.</text>
</comment>
<evidence type="ECO:0000313" key="2">
    <source>
        <dbReference type="Proteomes" id="UP000239549"/>
    </source>
</evidence>
<keyword evidence="2" id="KW-1185">Reference proteome</keyword>
<gene>
    <name evidence="1" type="ORF">DCCM_0513</name>
</gene>
<name>A0A2L2X807_9FIRM</name>
<accession>A0A2L2X807</accession>
<organism evidence="1 2">
    <name type="scientific">Desulfocucumis palustris</name>
    <dbReference type="NCBI Taxonomy" id="1898651"/>
    <lineage>
        <taxon>Bacteria</taxon>
        <taxon>Bacillati</taxon>
        <taxon>Bacillota</taxon>
        <taxon>Clostridia</taxon>
        <taxon>Eubacteriales</taxon>
        <taxon>Desulfocucumaceae</taxon>
        <taxon>Desulfocucumis</taxon>
    </lineage>
</organism>
<proteinExistence type="predicted"/>
<dbReference type="Proteomes" id="UP000239549">
    <property type="component" value="Unassembled WGS sequence"/>
</dbReference>
<dbReference type="EMBL" id="BFAV01000025">
    <property type="protein sequence ID" value="GBF32319.1"/>
    <property type="molecule type" value="Genomic_DNA"/>
</dbReference>
<sequence length="37" mass="4295">MNLTGSERGFFIWRGFTFSVRHEEMSPADSLILNNFS</sequence>
<dbReference type="AlphaFoldDB" id="A0A2L2X807"/>
<evidence type="ECO:0000313" key="1">
    <source>
        <dbReference type="EMBL" id="GBF32319.1"/>
    </source>
</evidence>
<reference evidence="2" key="1">
    <citation type="submission" date="2018-02" db="EMBL/GenBank/DDBJ databases">
        <title>Genome sequence of Desulfocucumis palustris strain NAW-5.</title>
        <authorList>
            <person name="Watanabe M."/>
            <person name="Kojima H."/>
            <person name="Fukui M."/>
        </authorList>
    </citation>
    <scope>NUCLEOTIDE SEQUENCE [LARGE SCALE GENOMIC DNA]</scope>
    <source>
        <strain evidence="2">NAW-5</strain>
    </source>
</reference>
<protein>
    <submittedName>
        <fullName evidence="1">Uncharacterized protein</fullName>
    </submittedName>
</protein>